<dbReference type="Proteomes" id="UP000789901">
    <property type="component" value="Unassembled WGS sequence"/>
</dbReference>
<protein>
    <submittedName>
        <fullName evidence="2">8416_t:CDS:1</fullName>
    </submittedName>
</protein>
<reference evidence="2 3" key="1">
    <citation type="submission" date="2021-06" db="EMBL/GenBank/DDBJ databases">
        <authorList>
            <person name="Kallberg Y."/>
            <person name="Tangrot J."/>
            <person name="Rosling A."/>
        </authorList>
    </citation>
    <scope>NUCLEOTIDE SEQUENCE [LARGE SCALE GENOMIC DNA]</scope>
    <source>
        <strain evidence="2 3">120-4 pot B 10/14</strain>
    </source>
</reference>
<dbReference type="Gene3D" id="1.25.40.420">
    <property type="match status" value="2"/>
</dbReference>
<evidence type="ECO:0000259" key="1">
    <source>
        <dbReference type="PROSITE" id="PS50097"/>
    </source>
</evidence>
<gene>
    <name evidence="2" type="ORF">GMARGA_LOCUS4810</name>
</gene>
<dbReference type="PANTHER" id="PTHR45774:SF3">
    <property type="entry name" value="BTB (POZ) DOMAIN-CONTAINING 2B-RELATED"/>
    <property type="match status" value="1"/>
</dbReference>
<organism evidence="2 3">
    <name type="scientific">Gigaspora margarita</name>
    <dbReference type="NCBI Taxonomy" id="4874"/>
    <lineage>
        <taxon>Eukaryota</taxon>
        <taxon>Fungi</taxon>
        <taxon>Fungi incertae sedis</taxon>
        <taxon>Mucoromycota</taxon>
        <taxon>Glomeromycotina</taxon>
        <taxon>Glomeromycetes</taxon>
        <taxon>Diversisporales</taxon>
        <taxon>Gigasporaceae</taxon>
        <taxon>Gigaspora</taxon>
    </lineage>
</organism>
<dbReference type="SMART" id="SM00225">
    <property type="entry name" value="BTB"/>
    <property type="match status" value="2"/>
</dbReference>
<feature type="domain" description="BTB" evidence="1">
    <location>
        <begin position="23"/>
        <end position="96"/>
    </location>
</feature>
<evidence type="ECO:0000313" key="3">
    <source>
        <dbReference type="Proteomes" id="UP000789901"/>
    </source>
</evidence>
<accession>A0ABN7UDZ8</accession>
<sequence>MTSQSHKDLIRNNKKLLLNEYNSDVIIYVDEGKNSKEFFAHSPILIARSPYFESAFSNDNVEKDGDFYNFYIQNVPPTTFESVLRYLYIAEMLLDELTGVEILHFRIAADKFFPKKVSDDIQLYLDQKLEEFVRYDAIGMFQVIFKCNNNICDSLRESCLRIICKYPNSLFDHPNFTQLDESLLMIVLQQDDLGELNEISILNYLVKWGIAQVSNTSQDITKLEKSEYIKLQKIINDYVPLIRWFQIPISEFRQNLSWIEKILPTKLYLDIINYHFDNNVPPETVEILPTRNILPKDSQEFHKETRKRSLHKKVSSYDDLVQDNEKLLQSGKGFDVIIHAGDGENSKEFHAHSIILSLHSPYFKTAFSDENTIKQENCFVFTKPNIPASIFEMILRYLYTSEIALDKFNGVEIFQFLMAVDELKIQNLVDKFQSLMNQKLEEIMQDDIVFIFERIFKYNHRIYESLHDPCLRYICMNPKRLFDDPRFTQLDKYLLKIILQRDDIGNISEDDIWNYLVKWGIAQALDILQSNNVDEWKESDYLTFKVTIHQFIPLIHWFQISSTTFKQNLLFFEKILSNDLYNDILHYHLNSIIPTKTFRTFPSRYAPSNHKAFVNSQCFNVISNWISMCTFEKNPENKRKRQSFMEKILLLHDKSSVKPEEKKRINNITRAHYTKSDNNFLFFFEHTYDLSLSHLARVKKGSYAVEYSPLNGPIFGHSDYKEGYDMCIYNNILSFGRRSCYPDSKSFSKTSEFEIEDYEVWQITHVNVYNYNY</sequence>
<feature type="domain" description="BTB" evidence="1">
    <location>
        <begin position="334"/>
        <end position="407"/>
    </location>
</feature>
<dbReference type="CDD" id="cd18186">
    <property type="entry name" value="BTB_POZ_ZBTB_KLHL-like"/>
    <property type="match status" value="2"/>
</dbReference>
<dbReference type="InterPro" id="IPR011705">
    <property type="entry name" value="BACK"/>
</dbReference>
<keyword evidence="3" id="KW-1185">Reference proteome</keyword>
<name>A0ABN7UDZ8_GIGMA</name>
<dbReference type="Pfam" id="PF07707">
    <property type="entry name" value="BACK"/>
    <property type="match status" value="2"/>
</dbReference>
<dbReference type="Gene3D" id="3.30.710.10">
    <property type="entry name" value="Potassium Channel Kv1.1, Chain A"/>
    <property type="match status" value="2"/>
</dbReference>
<dbReference type="InterPro" id="IPR000210">
    <property type="entry name" value="BTB/POZ_dom"/>
</dbReference>
<dbReference type="SUPFAM" id="SSF54695">
    <property type="entry name" value="POZ domain"/>
    <property type="match status" value="2"/>
</dbReference>
<evidence type="ECO:0000313" key="2">
    <source>
        <dbReference type="EMBL" id="CAG8556471.1"/>
    </source>
</evidence>
<dbReference type="EMBL" id="CAJVQB010001939">
    <property type="protein sequence ID" value="CAG8556471.1"/>
    <property type="molecule type" value="Genomic_DNA"/>
</dbReference>
<dbReference type="Pfam" id="PF00651">
    <property type="entry name" value="BTB"/>
    <property type="match status" value="2"/>
</dbReference>
<dbReference type="PANTHER" id="PTHR45774">
    <property type="entry name" value="BTB/POZ DOMAIN-CONTAINING"/>
    <property type="match status" value="1"/>
</dbReference>
<dbReference type="PROSITE" id="PS50097">
    <property type="entry name" value="BTB"/>
    <property type="match status" value="2"/>
</dbReference>
<dbReference type="InterPro" id="IPR011333">
    <property type="entry name" value="SKP1/BTB/POZ_sf"/>
</dbReference>
<proteinExistence type="predicted"/>
<comment type="caution">
    <text evidence="2">The sequence shown here is derived from an EMBL/GenBank/DDBJ whole genome shotgun (WGS) entry which is preliminary data.</text>
</comment>